<dbReference type="RefSeq" id="XP_018703467.1">
    <property type="nucleotide sequence ID" value="XM_018849440.1"/>
</dbReference>
<dbReference type="AlphaFoldDB" id="A0A167TNZ8"/>
<dbReference type="GO" id="GO:0005739">
    <property type="term" value="C:mitochondrion"/>
    <property type="evidence" value="ECO:0007669"/>
    <property type="project" value="TreeGrafter"/>
</dbReference>
<proteinExistence type="predicted"/>
<organism evidence="2 3">
    <name type="scientific">Cordyceps fumosorosea (strain ARSEF 2679)</name>
    <name type="common">Isaria fumosorosea</name>
    <dbReference type="NCBI Taxonomy" id="1081104"/>
    <lineage>
        <taxon>Eukaryota</taxon>
        <taxon>Fungi</taxon>
        <taxon>Dikarya</taxon>
        <taxon>Ascomycota</taxon>
        <taxon>Pezizomycotina</taxon>
        <taxon>Sordariomycetes</taxon>
        <taxon>Hypocreomycetidae</taxon>
        <taxon>Hypocreales</taxon>
        <taxon>Cordycipitaceae</taxon>
        <taxon>Cordyceps</taxon>
    </lineage>
</organism>
<feature type="compositionally biased region" description="Low complexity" evidence="1">
    <location>
        <begin position="1"/>
        <end position="42"/>
    </location>
</feature>
<gene>
    <name evidence="2" type="ORF">ISF_05835</name>
</gene>
<dbReference type="InterPro" id="IPR038781">
    <property type="entry name" value="C365.16-ike"/>
</dbReference>
<name>A0A167TNZ8_CORFA</name>
<dbReference type="Proteomes" id="UP000076744">
    <property type="component" value="Unassembled WGS sequence"/>
</dbReference>
<feature type="region of interest" description="Disordered" evidence="1">
    <location>
        <begin position="1"/>
        <end position="46"/>
    </location>
</feature>
<dbReference type="OrthoDB" id="275936at2759"/>
<sequence length="318" mass="33216">MAPSAAATTAQTQPLLSPSTPSSPSTTLSTTTSTTTQSSPQSRQWNTKNLGMRIGADAVSASCAAGLISPLIAFIDKSIMENASGSSPSILASLRRSFSELARHPLRTLASRPVGLVFLLYGGTYLTANALDTASSTLSSRPARATTAGPAKFAASSLANVSLCVYKDQAFVKLFRAPGAAAPRPVPLPCFAIFALRDCLTIFASFNVPTRLAPYLDAYTSQSAARVSGLTAAQFLAPAAVQLVSTPLHLLGLDLYNRPSSSKPAAAAAGVSWGERWRAIRRGWLPSCAARIGRIVPAFGVGGVVNYKVRQGLMTKLE</sequence>
<accession>A0A167TNZ8</accession>
<evidence type="ECO:0000313" key="2">
    <source>
        <dbReference type="EMBL" id="OAA60796.1"/>
    </source>
</evidence>
<evidence type="ECO:0000313" key="3">
    <source>
        <dbReference type="Proteomes" id="UP000076744"/>
    </source>
</evidence>
<dbReference type="GeneID" id="30022127"/>
<dbReference type="PANTHER" id="PTHR37845:SF1">
    <property type="entry name" value="SEQUENCE ORPHAN"/>
    <property type="match status" value="1"/>
</dbReference>
<comment type="caution">
    <text evidence="2">The sequence shown here is derived from an EMBL/GenBank/DDBJ whole genome shotgun (WGS) entry which is preliminary data.</text>
</comment>
<keyword evidence="3" id="KW-1185">Reference proteome</keyword>
<protein>
    <recommendedName>
        <fullName evidence="4">Sequence orphan</fullName>
    </recommendedName>
</protein>
<evidence type="ECO:0000256" key="1">
    <source>
        <dbReference type="SAM" id="MobiDB-lite"/>
    </source>
</evidence>
<evidence type="ECO:0008006" key="4">
    <source>
        <dbReference type="Google" id="ProtNLM"/>
    </source>
</evidence>
<dbReference type="EMBL" id="AZHB01000014">
    <property type="protein sequence ID" value="OAA60796.1"/>
    <property type="molecule type" value="Genomic_DNA"/>
</dbReference>
<dbReference type="PANTHER" id="PTHR37845">
    <property type="entry name" value="SEQUENCE ORPHAN"/>
    <property type="match status" value="1"/>
</dbReference>
<reference evidence="2 3" key="1">
    <citation type="journal article" date="2016" name="Genome Biol. Evol.">
        <title>Divergent and convergent evolution of fungal pathogenicity.</title>
        <authorList>
            <person name="Shang Y."/>
            <person name="Xiao G."/>
            <person name="Zheng P."/>
            <person name="Cen K."/>
            <person name="Zhan S."/>
            <person name="Wang C."/>
        </authorList>
    </citation>
    <scope>NUCLEOTIDE SEQUENCE [LARGE SCALE GENOMIC DNA]</scope>
    <source>
        <strain evidence="2 3">ARSEF 2679</strain>
    </source>
</reference>